<evidence type="ECO:0008006" key="5">
    <source>
        <dbReference type="Google" id="ProtNLM"/>
    </source>
</evidence>
<keyword evidence="2" id="KW-1133">Transmembrane helix</keyword>
<feature type="transmembrane region" description="Helical" evidence="2">
    <location>
        <begin position="45"/>
        <end position="70"/>
    </location>
</feature>
<name>A0ABP5GD49_9MICO</name>
<evidence type="ECO:0000313" key="4">
    <source>
        <dbReference type="Proteomes" id="UP001501196"/>
    </source>
</evidence>
<feature type="transmembrane region" description="Helical" evidence="2">
    <location>
        <begin position="193"/>
        <end position="211"/>
    </location>
</feature>
<proteinExistence type="predicted"/>
<keyword evidence="2" id="KW-0812">Transmembrane</keyword>
<feature type="transmembrane region" description="Helical" evidence="2">
    <location>
        <begin position="91"/>
        <end position="114"/>
    </location>
</feature>
<reference evidence="4" key="1">
    <citation type="journal article" date="2019" name="Int. J. Syst. Evol. Microbiol.">
        <title>The Global Catalogue of Microorganisms (GCM) 10K type strain sequencing project: providing services to taxonomists for standard genome sequencing and annotation.</title>
        <authorList>
            <consortium name="The Broad Institute Genomics Platform"/>
            <consortium name="The Broad Institute Genome Sequencing Center for Infectious Disease"/>
            <person name="Wu L."/>
            <person name="Ma J."/>
        </authorList>
    </citation>
    <scope>NUCLEOTIDE SEQUENCE [LARGE SCALE GENOMIC DNA]</scope>
    <source>
        <strain evidence="4">JCM 15672</strain>
    </source>
</reference>
<keyword evidence="4" id="KW-1185">Reference proteome</keyword>
<accession>A0ABP5GD49</accession>
<organism evidence="3 4">
    <name type="scientific">Agromyces tropicus</name>
    <dbReference type="NCBI Taxonomy" id="555371"/>
    <lineage>
        <taxon>Bacteria</taxon>
        <taxon>Bacillati</taxon>
        <taxon>Actinomycetota</taxon>
        <taxon>Actinomycetes</taxon>
        <taxon>Micrococcales</taxon>
        <taxon>Microbacteriaceae</taxon>
        <taxon>Agromyces</taxon>
    </lineage>
</organism>
<dbReference type="EMBL" id="BAAAPW010000006">
    <property type="protein sequence ID" value="GAA2044342.1"/>
    <property type="molecule type" value="Genomic_DNA"/>
</dbReference>
<evidence type="ECO:0000256" key="2">
    <source>
        <dbReference type="SAM" id="Phobius"/>
    </source>
</evidence>
<comment type="caution">
    <text evidence="3">The sequence shown here is derived from an EMBL/GenBank/DDBJ whole genome shotgun (WGS) entry which is preliminary data.</text>
</comment>
<protein>
    <recommendedName>
        <fullName evidence="5">DUF624 domain-containing protein</fullName>
    </recommendedName>
</protein>
<keyword evidence="2" id="KW-0472">Membrane</keyword>
<evidence type="ECO:0000256" key="1">
    <source>
        <dbReference type="SAM" id="MobiDB-lite"/>
    </source>
</evidence>
<feature type="region of interest" description="Disordered" evidence="1">
    <location>
        <begin position="1"/>
        <end position="29"/>
    </location>
</feature>
<dbReference type="Proteomes" id="UP001501196">
    <property type="component" value="Unassembled WGS sequence"/>
</dbReference>
<gene>
    <name evidence="3" type="ORF">GCM10009819_34130</name>
</gene>
<feature type="transmembrane region" description="Helical" evidence="2">
    <location>
        <begin position="129"/>
        <end position="152"/>
    </location>
</feature>
<sequence length="232" mass="23562">MSRASGRTERAARRAERSGSGPVRSGGAPARFPGATSAFSLLGEVLLVGVLVTLASIPIVTLPAALAAGVRHLRRYLLAEGSRLGEFWADLRAGLLGGIGVGAASVVVALVLLLDIDLATSGALPGGPIVAAVGWLGLAAIALVLLTAAGLWRPQLGWLGALRAVPRAVAADPVGAAYLLAAAGFAVVVTWQLFPLLVAALGCVALAIVAVPNRPRRHRHGLGTDRAEPPRT</sequence>
<dbReference type="RefSeq" id="WP_344377655.1">
    <property type="nucleotide sequence ID" value="NZ_BAAAPW010000006.1"/>
</dbReference>
<feature type="compositionally biased region" description="Basic and acidic residues" evidence="1">
    <location>
        <begin position="1"/>
        <end position="17"/>
    </location>
</feature>
<evidence type="ECO:0000313" key="3">
    <source>
        <dbReference type="EMBL" id="GAA2044342.1"/>
    </source>
</evidence>